<sequence length="173" mass="17797">MVAIAFAAFVALDLFRGEEHGGELASIVAASGLVYLAAAALERPRFAWPVFIGSVVVITAAKLGLVGMDATWILLGLAALFLGYGLLRGAARSADGLPLQTIAMVGFGAVAVVALYLNEVAGAYLVAAGLFAHAAWDVYHHRANKVVARSLAEFCCVLDVLLAAAIVVTTVGA</sequence>
<protein>
    <recommendedName>
        <fullName evidence="4">YhhN-like protein</fullName>
    </recommendedName>
</protein>
<evidence type="ECO:0000313" key="3">
    <source>
        <dbReference type="Proteomes" id="UP001156691"/>
    </source>
</evidence>
<keyword evidence="1" id="KW-0812">Transmembrane</keyword>
<dbReference type="Proteomes" id="UP001156691">
    <property type="component" value="Unassembled WGS sequence"/>
</dbReference>
<feature type="transmembrane region" description="Helical" evidence="1">
    <location>
        <begin position="46"/>
        <end position="64"/>
    </location>
</feature>
<proteinExistence type="predicted"/>
<feature type="transmembrane region" description="Helical" evidence="1">
    <location>
        <begin position="24"/>
        <end position="41"/>
    </location>
</feature>
<evidence type="ECO:0000313" key="2">
    <source>
        <dbReference type="EMBL" id="GLQ53686.1"/>
    </source>
</evidence>
<dbReference type="EMBL" id="BSNS01000005">
    <property type="protein sequence ID" value="GLQ53686.1"/>
    <property type="molecule type" value="Genomic_DNA"/>
</dbReference>
<reference evidence="3" key="1">
    <citation type="journal article" date="2019" name="Int. J. Syst. Evol. Microbiol.">
        <title>The Global Catalogue of Microorganisms (GCM) 10K type strain sequencing project: providing services to taxonomists for standard genome sequencing and annotation.</title>
        <authorList>
            <consortium name="The Broad Institute Genomics Platform"/>
            <consortium name="The Broad Institute Genome Sequencing Center for Infectious Disease"/>
            <person name="Wu L."/>
            <person name="Ma J."/>
        </authorList>
    </citation>
    <scope>NUCLEOTIDE SEQUENCE [LARGE SCALE GENOMIC DNA]</scope>
    <source>
        <strain evidence="3">NBRC 112416</strain>
    </source>
</reference>
<accession>A0ABQ5W1U6</accession>
<organism evidence="2 3">
    <name type="scientific">Devosia nitrariae</name>
    <dbReference type="NCBI Taxonomy" id="2071872"/>
    <lineage>
        <taxon>Bacteria</taxon>
        <taxon>Pseudomonadati</taxon>
        <taxon>Pseudomonadota</taxon>
        <taxon>Alphaproteobacteria</taxon>
        <taxon>Hyphomicrobiales</taxon>
        <taxon>Devosiaceae</taxon>
        <taxon>Devosia</taxon>
    </lineage>
</organism>
<gene>
    <name evidence="2" type="ORF">GCM10010862_09450</name>
</gene>
<feature type="transmembrane region" description="Helical" evidence="1">
    <location>
        <begin position="99"/>
        <end position="117"/>
    </location>
</feature>
<keyword evidence="1" id="KW-0472">Membrane</keyword>
<feature type="transmembrane region" description="Helical" evidence="1">
    <location>
        <begin position="70"/>
        <end position="87"/>
    </location>
</feature>
<evidence type="ECO:0000256" key="1">
    <source>
        <dbReference type="SAM" id="Phobius"/>
    </source>
</evidence>
<name>A0ABQ5W1U6_9HYPH</name>
<feature type="transmembrane region" description="Helical" evidence="1">
    <location>
        <begin position="151"/>
        <end position="171"/>
    </location>
</feature>
<keyword evidence="3" id="KW-1185">Reference proteome</keyword>
<comment type="caution">
    <text evidence="2">The sequence shown here is derived from an EMBL/GenBank/DDBJ whole genome shotgun (WGS) entry which is preliminary data.</text>
</comment>
<evidence type="ECO:0008006" key="4">
    <source>
        <dbReference type="Google" id="ProtNLM"/>
    </source>
</evidence>
<keyword evidence="1" id="KW-1133">Transmembrane helix</keyword>